<dbReference type="Gene3D" id="3.40.50.720">
    <property type="entry name" value="NAD(P)-binding Rossmann-like Domain"/>
    <property type="match status" value="1"/>
</dbReference>
<feature type="domain" description="Ketopantoate reductase N-terminal" evidence="1">
    <location>
        <begin position="3"/>
        <end position="121"/>
    </location>
</feature>
<dbReference type="GO" id="GO:0008677">
    <property type="term" value="F:2-dehydropantoate 2-reductase activity"/>
    <property type="evidence" value="ECO:0007669"/>
    <property type="project" value="UniProtKB-EC"/>
</dbReference>
<dbReference type="RefSeq" id="WP_183308029.1">
    <property type="nucleotide sequence ID" value="NZ_JACIEP010000011.1"/>
</dbReference>
<evidence type="ECO:0000259" key="1">
    <source>
        <dbReference type="Pfam" id="PF02558"/>
    </source>
</evidence>
<gene>
    <name evidence="2" type="ORF">GGR21_003084</name>
</gene>
<keyword evidence="3" id="KW-1185">Reference proteome</keyword>
<evidence type="ECO:0000313" key="3">
    <source>
        <dbReference type="Proteomes" id="UP000555103"/>
    </source>
</evidence>
<dbReference type="Proteomes" id="UP000555103">
    <property type="component" value="Unassembled WGS sequence"/>
</dbReference>
<sequence>MKILIYGAGVIGCTYGCQFSSAGHDVSLLVRKGKAEKIKDKGIHISCADYRSGKRQTTETMFCPKVIENLSSDNDFDYILITVSSADLMDVLPSLSKSAGKAHIIFFLNLWDEFDEISGYLLPHQYSYGFPFMAGGGRNGNILDAIISGSKYSKTMLGNADGKKTPELEIFFGILDEVNLKPFISGQIINWLVPHYVFIAAISAGIINSGGTTKNFLGNKKLIKDTVKAIREGFGICIRKGINPKREKVNQLYYLPFFICIPVMRKIFSNEDMASMFDGYLKHSVKDIKFMLDKVILSAKPYDIEIPYLTGLRKSIDSL</sequence>
<protein>
    <submittedName>
        <fullName evidence="2">2-dehydropantoate 2-reductase</fullName>
        <ecNumber evidence="2">1.1.1.169</ecNumber>
    </submittedName>
</protein>
<name>A0A840CR79_9BACT</name>
<organism evidence="2 3">
    <name type="scientific">Dysgonomonas hofstadii</name>
    <dbReference type="NCBI Taxonomy" id="637886"/>
    <lineage>
        <taxon>Bacteria</taxon>
        <taxon>Pseudomonadati</taxon>
        <taxon>Bacteroidota</taxon>
        <taxon>Bacteroidia</taxon>
        <taxon>Bacteroidales</taxon>
        <taxon>Dysgonomonadaceae</taxon>
        <taxon>Dysgonomonas</taxon>
    </lineage>
</organism>
<comment type="caution">
    <text evidence="2">The sequence shown here is derived from an EMBL/GenBank/DDBJ whole genome shotgun (WGS) entry which is preliminary data.</text>
</comment>
<evidence type="ECO:0000313" key="2">
    <source>
        <dbReference type="EMBL" id="MBB4037169.1"/>
    </source>
</evidence>
<dbReference type="Pfam" id="PF02558">
    <property type="entry name" value="ApbA"/>
    <property type="match status" value="1"/>
</dbReference>
<dbReference type="EMBL" id="JACIEP010000011">
    <property type="protein sequence ID" value="MBB4037169.1"/>
    <property type="molecule type" value="Genomic_DNA"/>
</dbReference>
<reference evidence="2 3" key="1">
    <citation type="submission" date="2020-08" db="EMBL/GenBank/DDBJ databases">
        <title>Genomic Encyclopedia of Type Strains, Phase IV (KMG-IV): sequencing the most valuable type-strain genomes for metagenomic binning, comparative biology and taxonomic classification.</title>
        <authorList>
            <person name="Goeker M."/>
        </authorList>
    </citation>
    <scope>NUCLEOTIDE SEQUENCE [LARGE SCALE GENOMIC DNA]</scope>
    <source>
        <strain evidence="2 3">DSM 104969</strain>
    </source>
</reference>
<dbReference type="InterPro" id="IPR036291">
    <property type="entry name" value="NAD(P)-bd_dom_sf"/>
</dbReference>
<keyword evidence="2" id="KW-0560">Oxidoreductase</keyword>
<accession>A0A840CR79</accession>
<proteinExistence type="predicted"/>
<dbReference type="AlphaFoldDB" id="A0A840CR79"/>
<dbReference type="EC" id="1.1.1.169" evidence="2"/>
<dbReference type="InterPro" id="IPR013332">
    <property type="entry name" value="KPR_N"/>
</dbReference>
<dbReference type="SUPFAM" id="SSF51735">
    <property type="entry name" value="NAD(P)-binding Rossmann-fold domains"/>
    <property type="match status" value="1"/>
</dbReference>